<name>A0ABD3I041_9MARC</name>
<evidence type="ECO:0000259" key="5">
    <source>
        <dbReference type="PROSITE" id="PS51858"/>
    </source>
</evidence>
<dbReference type="InterPro" id="IPR008580">
    <property type="entry name" value="PPPDE_dom"/>
</dbReference>
<comment type="caution">
    <text evidence="6">The sequence shown here is derived from an EMBL/GenBank/DDBJ whole genome shotgun (WGS) entry which is preliminary data.</text>
</comment>
<organism evidence="6 7">
    <name type="scientific">Riccia sorocarpa</name>
    <dbReference type="NCBI Taxonomy" id="122646"/>
    <lineage>
        <taxon>Eukaryota</taxon>
        <taxon>Viridiplantae</taxon>
        <taxon>Streptophyta</taxon>
        <taxon>Embryophyta</taxon>
        <taxon>Marchantiophyta</taxon>
        <taxon>Marchantiopsida</taxon>
        <taxon>Marchantiidae</taxon>
        <taxon>Marchantiales</taxon>
        <taxon>Ricciaceae</taxon>
        <taxon>Riccia</taxon>
    </lineage>
</organism>
<dbReference type="AlphaFoldDB" id="A0ABD3I041"/>
<evidence type="ECO:0000256" key="4">
    <source>
        <dbReference type="SAM" id="MobiDB-lite"/>
    </source>
</evidence>
<evidence type="ECO:0000313" key="6">
    <source>
        <dbReference type="EMBL" id="KAL3696586.1"/>
    </source>
</evidence>
<gene>
    <name evidence="6" type="ORF">R1sor_010662</name>
</gene>
<evidence type="ECO:0000256" key="2">
    <source>
        <dbReference type="ARBA" id="ARBA00022670"/>
    </source>
</evidence>
<evidence type="ECO:0000313" key="7">
    <source>
        <dbReference type="Proteomes" id="UP001633002"/>
    </source>
</evidence>
<keyword evidence="2" id="KW-0645">Protease</keyword>
<dbReference type="Proteomes" id="UP001633002">
    <property type="component" value="Unassembled WGS sequence"/>
</dbReference>
<protein>
    <recommendedName>
        <fullName evidence="5">PPPDE domain-containing protein</fullName>
    </recommendedName>
</protein>
<dbReference type="PROSITE" id="PS51858">
    <property type="entry name" value="PPPDE"/>
    <property type="match status" value="1"/>
</dbReference>
<dbReference type="SMART" id="SM01179">
    <property type="entry name" value="DUF862"/>
    <property type="match status" value="1"/>
</dbReference>
<accession>A0ABD3I041</accession>
<reference evidence="6 7" key="1">
    <citation type="submission" date="2024-09" db="EMBL/GenBank/DDBJ databases">
        <title>Chromosome-scale assembly of Riccia sorocarpa.</title>
        <authorList>
            <person name="Paukszto L."/>
        </authorList>
    </citation>
    <scope>NUCLEOTIDE SEQUENCE [LARGE SCALE GENOMIC DNA]</scope>
    <source>
        <strain evidence="6">LP-2024</strain>
        <tissue evidence="6">Aerial parts of the thallus</tissue>
    </source>
</reference>
<feature type="region of interest" description="Disordered" evidence="4">
    <location>
        <begin position="213"/>
        <end position="239"/>
    </location>
</feature>
<dbReference type="PANTHER" id="PTHR12378">
    <property type="entry name" value="DESUMOYLATING ISOPEPTIDASE"/>
    <property type="match status" value="1"/>
</dbReference>
<evidence type="ECO:0000256" key="3">
    <source>
        <dbReference type="ARBA" id="ARBA00022801"/>
    </source>
</evidence>
<dbReference type="Gene3D" id="3.90.1720.30">
    <property type="entry name" value="PPPDE domains"/>
    <property type="match status" value="1"/>
</dbReference>
<dbReference type="EMBL" id="JBJQOH010000002">
    <property type="protein sequence ID" value="KAL3696586.1"/>
    <property type="molecule type" value="Genomic_DNA"/>
</dbReference>
<comment type="similarity">
    <text evidence="1">Belongs to the DeSI family.</text>
</comment>
<dbReference type="PANTHER" id="PTHR12378:SF9">
    <property type="entry name" value="OS06G0107000 PROTEIN"/>
    <property type="match status" value="1"/>
</dbReference>
<dbReference type="GO" id="GO:0008233">
    <property type="term" value="F:peptidase activity"/>
    <property type="evidence" value="ECO:0007669"/>
    <property type="project" value="UniProtKB-KW"/>
</dbReference>
<dbReference type="Pfam" id="PF05903">
    <property type="entry name" value="Peptidase_C97"/>
    <property type="match status" value="1"/>
</dbReference>
<proteinExistence type="inferred from homology"/>
<feature type="domain" description="PPPDE" evidence="5">
    <location>
        <begin position="2"/>
        <end position="149"/>
    </location>
</feature>
<sequence>MTEVQLHVYDVTNSMSVKANNAIVQLNKLMRDGIGVGGIFHGAIQVYDEEWSFGYCENGSGVFSCLPKENPMYTYRESVHLGTTTLPVEDVAQILTDMSREWQGCTYDLLSRNCNHFCEAFCARLGVDKLPPWVNRFAKTGDAAVEVAGNTVERLKQAKAEVVSAGKIAYRFLFGGATSSTVSPDPEVADARLNGSNSSRRFTFSRSPSRLLARTPVDESPVESPKENAPKEEQDRKPAFMLFRDASLSSILRIGEPRR</sequence>
<dbReference type="GO" id="GO:0006508">
    <property type="term" value="P:proteolysis"/>
    <property type="evidence" value="ECO:0007669"/>
    <property type="project" value="UniProtKB-KW"/>
</dbReference>
<keyword evidence="7" id="KW-1185">Reference proteome</keyword>
<keyword evidence="3" id="KW-0378">Hydrolase</keyword>
<dbReference type="InterPro" id="IPR042266">
    <property type="entry name" value="PPPDE_sf"/>
</dbReference>
<feature type="compositionally biased region" description="Basic and acidic residues" evidence="4">
    <location>
        <begin position="224"/>
        <end position="238"/>
    </location>
</feature>
<evidence type="ECO:0000256" key="1">
    <source>
        <dbReference type="ARBA" id="ARBA00008140"/>
    </source>
</evidence>